<dbReference type="Pfam" id="PF13376">
    <property type="entry name" value="OmdA"/>
    <property type="match status" value="1"/>
</dbReference>
<accession>A0AA91VCE6</accession>
<reference evidence="1 2" key="1">
    <citation type="submission" date="2017-09" db="EMBL/GenBank/DDBJ databases">
        <title>Large-scale bioinformatics analysis of Bacillus genomes uncovers conserved roles of natural products in bacterial physiology.</title>
        <authorList>
            <consortium name="Agbiome Team Llc"/>
            <person name="Bleich R.M."/>
            <person name="Grubbs K.J."/>
            <person name="Santa Maria K.C."/>
            <person name="Allen S.E."/>
            <person name="Farag S."/>
            <person name="Shank E.A."/>
            <person name="Bowers A."/>
        </authorList>
    </citation>
    <scope>NUCLEOTIDE SEQUENCE [LARGE SCALE GENOMIC DNA]</scope>
    <source>
        <strain evidence="1 2">AFS092012</strain>
    </source>
</reference>
<evidence type="ECO:0000313" key="2">
    <source>
        <dbReference type="Proteomes" id="UP000221020"/>
    </source>
</evidence>
<dbReference type="Proteomes" id="UP000221020">
    <property type="component" value="Unassembled WGS sequence"/>
</dbReference>
<dbReference type="AlphaFoldDB" id="A0AA91VCE6"/>
<dbReference type="EMBL" id="NVOR01000034">
    <property type="protein sequence ID" value="PED82424.1"/>
    <property type="molecule type" value="Genomic_DNA"/>
</dbReference>
<dbReference type="RefSeq" id="WP_097897908.1">
    <property type="nucleotide sequence ID" value="NZ_NVOR01000034.1"/>
</dbReference>
<name>A0AA91VCE6_9BACI</name>
<proteinExistence type="predicted"/>
<protein>
    <recommendedName>
        <fullName evidence="3">YdeI/OmpD-associated family protein</fullName>
    </recommendedName>
</protein>
<sequence length="217" mass="25494">MTIIDKLKLNKYNNMAVINQPNDYDVFTEQATTLSKDHDAIFIFVETIDEMAKHTQFILNNEQLLLEKGYLFFAYPKKGNTRYNTFIHRDEMFPALKVEEDGYVDKSDMKFARMVSMDDVFTVVGLKREKKKAKKTPAASQCVADYAENIKDVEALLADYPNELTFYQNLTPGYQKDWARHLFSAKQQKTREKRLQQMVEILSQGYKTIDLFRRKKK</sequence>
<organism evidence="1 2">
    <name type="scientific">Bacillus pseudomycoides</name>
    <dbReference type="NCBI Taxonomy" id="64104"/>
    <lineage>
        <taxon>Bacteria</taxon>
        <taxon>Bacillati</taxon>
        <taxon>Bacillota</taxon>
        <taxon>Bacilli</taxon>
        <taxon>Bacillales</taxon>
        <taxon>Bacillaceae</taxon>
        <taxon>Bacillus</taxon>
        <taxon>Bacillus cereus group</taxon>
    </lineage>
</organism>
<comment type="caution">
    <text evidence="1">The sequence shown here is derived from an EMBL/GenBank/DDBJ whole genome shotgun (WGS) entry which is preliminary data.</text>
</comment>
<evidence type="ECO:0000313" key="1">
    <source>
        <dbReference type="EMBL" id="PED82424.1"/>
    </source>
</evidence>
<evidence type="ECO:0008006" key="3">
    <source>
        <dbReference type="Google" id="ProtNLM"/>
    </source>
</evidence>
<gene>
    <name evidence="1" type="ORF">CON65_11675</name>
</gene>